<feature type="compositionally biased region" description="Basic and acidic residues" evidence="1">
    <location>
        <begin position="1"/>
        <end position="23"/>
    </location>
</feature>
<accession>A0A517R661</accession>
<dbReference type="EMBL" id="CP036268">
    <property type="protein sequence ID" value="QDT39342.1"/>
    <property type="molecule type" value="Genomic_DNA"/>
</dbReference>
<proteinExistence type="predicted"/>
<evidence type="ECO:0000313" key="3">
    <source>
        <dbReference type="Proteomes" id="UP000317318"/>
    </source>
</evidence>
<keyword evidence="3" id="KW-1185">Reference proteome</keyword>
<dbReference type="OrthoDB" id="9808866at2"/>
<dbReference type="RefSeq" id="WP_145365487.1">
    <property type="nucleotide sequence ID" value="NZ_CP036268.1"/>
</dbReference>
<sequence length="94" mass="10757">MADHETKRTTDEDTIKKWCEERGGQPATVAATGSKNDPGLLRIDFDDSDKDPGLTIIHWSAFFEAMKENELEFVYQEHTKDGDISRFCKFVSKE</sequence>
<evidence type="ECO:0000256" key="1">
    <source>
        <dbReference type="SAM" id="MobiDB-lite"/>
    </source>
</evidence>
<protein>
    <submittedName>
        <fullName evidence="2">Uncharacterized protein</fullName>
    </submittedName>
</protein>
<dbReference type="Proteomes" id="UP000317318">
    <property type="component" value="Chromosome"/>
</dbReference>
<gene>
    <name evidence="2" type="ORF">Pan189_37480</name>
</gene>
<evidence type="ECO:0000313" key="2">
    <source>
        <dbReference type="EMBL" id="QDT39342.1"/>
    </source>
</evidence>
<dbReference type="KEGG" id="svp:Pan189_37480"/>
<reference evidence="2 3" key="1">
    <citation type="submission" date="2019-02" db="EMBL/GenBank/DDBJ databases">
        <title>Deep-cultivation of Planctomycetes and their phenomic and genomic characterization uncovers novel biology.</title>
        <authorList>
            <person name="Wiegand S."/>
            <person name="Jogler M."/>
            <person name="Boedeker C."/>
            <person name="Pinto D."/>
            <person name="Vollmers J."/>
            <person name="Rivas-Marin E."/>
            <person name="Kohn T."/>
            <person name="Peeters S.H."/>
            <person name="Heuer A."/>
            <person name="Rast P."/>
            <person name="Oberbeckmann S."/>
            <person name="Bunk B."/>
            <person name="Jeske O."/>
            <person name="Meyerdierks A."/>
            <person name="Storesund J.E."/>
            <person name="Kallscheuer N."/>
            <person name="Luecker S."/>
            <person name="Lage O.M."/>
            <person name="Pohl T."/>
            <person name="Merkel B.J."/>
            <person name="Hornburger P."/>
            <person name="Mueller R.-W."/>
            <person name="Bruemmer F."/>
            <person name="Labrenz M."/>
            <person name="Spormann A.M."/>
            <person name="Op den Camp H."/>
            <person name="Overmann J."/>
            <person name="Amann R."/>
            <person name="Jetten M.S.M."/>
            <person name="Mascher T."/>
            <person name="Medema M.H."/>
            <person name="Devos D.P."/>
            <person name="Kaster A.-K."/>
            <person name="Ovreas L."/>
            <person name="Rohde M."/>
            <person name="Galperin M.Y."/>
            <person name="Jogler C."/>
        </authorList>
    </citation>
    <scope>NUCLEOTIDE SEQUENCE [LARGE SCALE GENOMIC DNA]</scope>
    <source>
        <strain evidence="2 3">Pan189</strain>
    </source>
</reference>
<name>A0A517R661_9PLAN</name>
<dbReference type="AlphaFoldDB" id="A0A517R661"/>
<organism evidence="2 3">
    <name type="scientific">Stratiformator vulcanicus</name>
    <dbReference type="NCBI Taxonomy" id="2527980"/>
    <lineage>
        <taxon>Bacteria</taxon>
        <taxon>Pseudomonadati</taxon>
        <taxon>Planctomycetota</taxon>
        <taxon>Planctomycetia</taxon>
        <taxon>Planctomycetales</taxon>
        <taxon>Planctomycetaceae</taxon>
        <taxon>Stratiformator</taxon>
    </lineage>
</organism>
<feature type="region of interest" description="Disordered" evidence="1">
    <location>
        <begin position="1"/>
        <end position="35"/>
    </location>
</feature>